<proteinExistence type="predicted"/>
<accession>A0AAN9P495</accession>
<comment type="caution">
    <text evidence="2">The sequence shown here is derived from an EMBL/GenBank/DDBJ whole genome shotgun (WGS) entry which is preliminary data.</text>
</comment>
<dbReference type="InterPro" id="IPR008480">
    <property type="entry name" value="DUF761_pln"/>
</dbReference>
<evidence type="ECO:0000313" key="2">
    <source>
        <dbReference type="EMBL" id="KAK7284601.1"/>
    </source>
</evidence>
<dbReference type="Pfam" id="PF05553">
    <property type="entry name" value="DUF761"/>
    <property type="match status" value="1"/>
</dbReference>
<feature type="region of interest" description="Disordered" evidence="1">
    <location>
        <begin position="1"/>
        <end position="158"/>
    </location>
</feature>
<feature type="compositionally biased region" description="Basic and acidic residues" evidence="1">
    <location>
        <begin position="137"/>
        <end position="148"/>
    </location>
</feature>
<keyword evidence="3" id="KW-1185">Reference proteome</keyword>
<feature type="compositionally biased region" description="Acidic residues" evidence="1">
    <location>
        <begin position="149"/>
        <end position="158"/>
    </location>
</feature>
<name>A0AAN9P495_CLITE</name>
<dbReference type="Proteomes" id="UP001359559">
    <property type="component" value="Unassembled WGS sequence"/>
</dbReference>
<protein>
    <submittedName>
        <fullName evidence="2">Uncharacterized protein</fullName>
    </submittedName>
</protein>
<organism evidence="2 3">
    <name type="scientific">Clitoria ternatea</name>
    <name type="common">Butterfly pea</name>
    <dbReference type="NCBI Taxonomy" id="43366"/>
    <lineage>
        <taxon>Eukaryota</taxon>
        <taxon>Viridiplantae</taxon>
        <taxon>Streptophyta</taxon>
        <taxon>Embryophyta</taxon>
        <taxon>Tracheophyta</taxon>
        <taxon>Spermatophyta</taxon>
        <taxon>Magnoliopsida</taxon>
        <taxon>eudicotyledons</taxon>
        <taxon>Gunneridae</taxon>
        <taxon>Pentapetalae</taxon>
        <taxon>rosids</taxon>
        <taxon>fabids</taxon>
        <taxon>Fabales</taxon>
        <taxon>Fabaceae</taxon>
        <taxon>Papilionoideae</taxon>
        <taxon>50 kb inversion clade</taxon>
        <taxon>NPAAA clade</taxon>
        <taxon>indigoferoid/millettioid clade</taxon>
        <taxon>Phaseoleae</taxon>
        <taxon>Clitoria</taxon>
    </lineage>
</organism>
<reference evidence="2 3" key="1">
    <citation type="submission" date="2024-01" db="EMBL/GenBank/DDBJ databases">
        <title>The genomes of 5 underutilized Papilionoideae crops provide insights into root nodulation and disease resistance.</title>
        <authorList>
            <person name="Yuan L."/>
        </authorList>
    </citation>
    <scope>NUCLEOTIDE SEQUENCE [LARGE SCALE GENOMIC DNA]</scope>
    <source>
        <strain evidence="2">LY-2023</strain>
        <tissue evidence="2">Leaf</tissue>
    </source>
</reference>
<dbReference type="PANTHER" id="PTHR36378">
    <property type="entry name" value="COTTON FIBER PROTEIN"/>
    <property type="match status" value="1"/>
</dbReference>
<evidence type="ECO:0000256" key="1">
    <source>
        <dbReference type="SAM" id="MobiDB-lite"/>
    </source>
</evidence>
<dbReference type="AlphaFoldDB" id="A0AAN9P495"/>
<sequence>MEQTPNNVVVTDPPLQDDQPKPITPKKKSSPMHALRVALFKMGGKSRKSIKVAQDNNNNDNDSPRSTWKKFVGSMRPLHLQSTRSPRAVSQPASPASSDSKTDIGGSVSDFPTEEEPFSPSPSSSRYASAVGLNEMVHSDEENEKPEVIVEEDEHADTGDETIDAKAEEFISQFYEQMRLQRLDSVDLRYIERSERSLGF</sequence>
<gene>
    <name evidence="2" type="ORF">RJT34_19350</name>
</gene>
<dbReference type="PANTHER" id="PTHR36378:SF1">
    <property type="entry name" value="COTTON FIBER PROTEIN"/>
    <property type="match status" value="1"/>
</dbReference>
<evidence type="ECO:0000313" key="3">
    <source>
        <dbReference type="Proteomes" id="UP001359559"/>
    </source>
</evidence>
<dbReference type="EMBL" id="JAYKXN010000005">
    <property type="protein sequence ID" value="KAK7284601.1"/>
    <property type="molecule type" value="Genomic_DNA"/>
</dbReference>